<evidence type="ECO:0000259" key="2">
    <source>
        <dbReference type="Pfam" id="PF03629"/>
    </source>
</evidence>
<dbReference type="RefSeq" id="WP_157582616.1">
    <property type="nucleotide sequence ID" value="NZ_WPIN01000001.1"/>
</dbReference>
<evidence type="ECO:0000313" key="3">
    <source>
        <dbReference type="EMBL" id="MVM28496.1"/>
    </source>
</evidence>
<comment type="caution">
    <text evidence="3">The sequence shown here is derived from an EMBL/GenBank/DDBJ whole genome shotgun (WGS) entry which is preliminary data.</text>
</comment>
<organism evidence="3 4">
    <name type="scientific">Spirosoma arboris</name>
    <dbReference type="NCBI Taxonomy" id="2682092"/>
    <lineage>
        <taxon>Bacteria</taxon>
        <taxon>Pseudomonadati</taxon>
        <taxon>Bacteroidota</taxon>
        <taxon>Cytophagia</taxon>
        <taxon>Cytophagales</taxon>
        <taxon>Cytophagaceae</taxon>
        <taxon>Spirosoma</taxon>
    </lineage>
</organism>
<dbReference type="PANTHER" id="PTHR31988">
    <property type="entry name" value="ESTERASE, PUTATIVE (DUF303)-RELATED"/>
    <property type="match status" value="1"/>
</dbReference>
<dbReference type="InterPro" id="IPR005181">
    <property type="entry name" value="SASA"/>
</dbReference>
<evidence type="ECO:0000256" key="1">
    <source>
        <dbReference type="ARBA" id="ARBA00022801"/>
    </source>
</evidence>
<proteinExistence type="predicted"/>
<dbReference type="InterPro" id="IPR036514">
    <property type="entry name" value="SGNH_hydro_sf"/>
</dbReference>
<keyword evidence="4" id="KW-1185">Reference proteome</keyword>
<dbReference type="Gene3D" id="3.40.50.1110">
    <property type="entry name" value="SGNH hydrolase"/>
    <property type="match status" value="1"/>
</dbReference>
<dbReference type="PANTHER" id="PTHR31988:SF19">
    <property type="entry name" value="9-O-ACETYL-N-ACETYLNEURAMINIC ACID DEACETYLASE-RELATED"/>
    <property type="match status" value="1"/>
</dbReference>
<sequence>MIKTIYQAFFLCIVPYFLQAQFIINSPMTRSVIQRNAANRAQLTIAGKAPGTAATIEARLIPMVVGQGTPSDWTLVATVNNDQTFRGTLPALGGWYRLEIRAKSATTVVADTAVNRVGVGEVFVIAGQSNAQGGIATDVPPAIDDRVSCIDFFQRDQIDTQTFPFLFSHVSAGASIGPSNAPYLWGILGDSLTKRLNVPILFLGAAQGGSNSTEWANSAAAAPITLPYQRVSATLLYYISRLGMRAILWHQGESDSGISEQTYFNNVNSLITKSRQQLSHSRLAWLVSRASYISGATNSQVISAQNRLSHEVADVYAGPATDGLIGPDNRVDDIHFGGQGLVRVANLWNQSLTDLFFSQSIPFTPSADTIWTDAGWQAVTSGTAFSSLQRVGYRYESSSHNFFLLVGSSSPVEGRLERLDSGDFTDTSWSVLSPTASSGYANPGFSDYGYLRFYAPGGVSPGRYRLSVRPVGDKGTGYQLETVLHDFRNTLFIGNEPTPPVQQGDLVIGSNLDLPQANFAAPGSVGNFVVNVFEVAGLPTSTGNVQLTITVPVGYTLAFAPTLTSINVSGGDHNPIVVTNGQWKVSQSVGARQLTLTMNLGAFIRGGGKSSLGFNITRTSANSGSTSFISVNAKDDLTTSYDDNQSSNVYVRIISGL</sequence>
<keyword evidence="1" id="KW-0378">Hydrolase</keyword>
<dbReference type="InterPro" id="IPR052940">
    <property type="entry name" value="Carb_Esterase_6"/>
</dbReference>
<dbReference type="AlphaFoldDB" id="A0A7K1S4G5"/>
<dbReference type="Pfam" id="PF03629">
    <property type="entry name" value="SASA"/>
    <property type="match status" value="1"/>
</dbReference>
<accession>A0A7K1S4G5</accession>
<evidence type="ECO:0000313" key="4">
    <source>
        <dbReference type="Proteomes" id="UP000436006"/>
    </source>
</evidence>
<protein>
    <recommendedName>
        <fullName evidence="2">Sialate O-acetylesterase domain-containing protein</fullName>
    </recommendedName>
</protein>
<gene>
    <name evidence="3" type="ORF">GO755_00530</name>
</gene>
<reference evidence="3 4" key="1">
    <citation type="submission" date="2019-12" db="EMBL/GenBank/DDBJ databases">
        <title>Spirosoma sp. HMF4905 genome sequencing and assembly.</title>
        <authorList>
            <person name="Kang H."/>
            <person name="Cha I."/>
            <person name="Kim H."/>
            <person name="Joh K."/>
        </authorList>
    </citation>
    <scope>NUCLEOTIDE SEQUENCE [LARGE SCALE GENOMIC DNA]</scope>
    <source>
        <strain evidence="3 4">HMF4905</strain>
    </source>
</reference>
<dbReference type="SUPFAM" id="SSF52266">
    <property type="entry name" value="SGNH hydrolase"/>
    <property type="match status" value="1"/>
</dbReference>
<dbReference type="GO" id="GO:0016788">
    <property type="term" value="F:hydrolase activity, acting on ester bonds"/>
    <property type="evidence" value="ECO:0007669"/>
    <property type="project" value="UniProtKB-ARBA"/>
</dbReference>
<feature type="domain" description="Sialate O-acetylesterase" evidence="2">
    <location>
        <begin position="121"/>
        <end position="346"/>
    </location>
</feature>
<dbReference type="Proteomes" id="UP000436006">
    <property type="component" value="Unassembled WGS sequence"/>
</dbReference>
<dbReference type="EMBL" id="WPIN01000001">
    <property type="protein sequence ID" value="MVM28496.1"/>
    <property type="molecule type" value="Genomic_DNA"/>
</dbReference>
<name>A0A7K1S4G5_9BACT</name>